<feature type="binding site" evidence="5">
    <location>
        <position position="180"/>
    </location>
    <ligand>
        <name>UDP</name>
        <dbReference type="ChEBI" id="CHEBI:58223"/>
    </ligand>
</feature>
<dbReference type="SUPFAM" id="SSF53756">
    <property type="entry name" value="UDP-Glycosyltransferase/glycogen phosphorylase"/>
    <property type="match status" value="1"/>
</dbReference>
<evidence type="ECO:0000259" key="6">
    <source>
        <dbReference type="Pfam" id="PF26334"/>
    </source>
</evidence>
<comment type="pathway">
    <text evidence="1 5">Protein modification; protein glycosylation.</text>
</comment>
<evidence type="ECO:0000256" key="5">
    <source>
        <dbReference type="HAMAP-Rule" id="MF_00841"/>
    </source>
</evidence>
<reference evidence="8 9" key="1">
    <citation type="submission" date="2020-07" db="EMBL/GenBank/DDBJ databases">
        <title>MOT database genomes.</title>
        <authorList>
            <person name="Joseph S."/>
            <person name="Aduse-Opoku J."/>
            <person name="Hashim A."/>
            <person name="Wade W."/>
            <person name="Curtis M."/>
        </authorList>
    </citation>
    <scope>NUCLEOTIDE SEQUENCE [LARGE SCALE GENOMIC DNA]</scope>
    <source>
        <strain evidence="8 9">CIP 106318</strain>
    </source>
</reference>
<organism evidence="8 9">
    <name type="scientific">Gemelliphila palaticanis</name>
    <dbReference type="NCBI Taxonomy" id="81950"/>
    <lineage>
        <taxon>Bacteria</taxon>
        <taxon>Bacillati</taxon>
        <taxon>Bacillota</taxon>
        <taxon>Bacilli</taxon>
        <taxon>Bacillales</taxon>
        <taxon>Gemellaceae</taxon>
        <taxon>Gemelliphila</taxon>
    </lineage>
</organism>
<comment type="caution">
    <text evidence="8">The sequence shown here is derived from an EMBL/GenBank/DDBJ whole genome shotgun (WGS) entry which is preliminary data.</text>
</comment>
<feature type="domain" description="Glucosyltransferase 3-like C-terminal" evidence="7">
    <location>
        <begin position="172"/>
        <end position="326"/>
    </location>
</feature>
<comment type="subunit">
    <text evidence="5">Homotetramer; a dimer of dimers.</text>
</comment>
<dbReference type="InterPro" id="IPR058591">
    <property type="entry name" value="Gtf3_N"/>
</dbReference>
<sequence length="333" mass="38331">MKIHITNLYGQSPYSVALMAQNMVAEISRSLGFKEIGVYSFNADNESVRDLSIRFDGMNAAISNGDIVIFQSPTWNGSHFDLEYIKRLKIYNNLKVIIFIHDVVPLMFKYNYFLIEKTIEMYNLADLLIVPSEKMIDVLKNEGLKVNNFVVQNMWDHTANLYLEKPKFKKIINFAGNPDRFEFLNSWDKEVKISIYTDKIKEDSSANVEYKGWYFSNELLINLNQNGGFGLVWNQTVDSEYYDINVSYKLSTYIAAGLPVIVPKTLSNADIILKNNLGFVVDSLEEAAEKVKNISEHEYSELLNNVWKFRSLVVDGLISKRNLMEAVFKVLMN</sequence>
<evidence type="ECO:0000256" key="3">
    <source>
        <dbReference type="ARBA" id="ARBA00022679"/>
    </source>
</evidence>
<comment type="caution">
    <text evidence="5">Lacks conserved residue(s) required for the propagation of feature annotation.</text>
</comment>
<accession>A0ABX2T052</accession>
<comment type="similarity">
    <text evidence="5">Belongs to the Gtf3 glucosyltransferase family.</text>
</comment>
<evidence type="ECO:0000256" key="2">
    <source>
        <dbReference type="ARBA" id="ARBA00022676"/>
    </source>
</evidence>
<keyword evidence="9" id="KW-1185">Reference proteome</keyword>
<dbReference type="EC" id="2.4.1.-" evidence="5"/>
<protein>
    <recommendedName>
        <fullName evidence="5">Glucosyltransferase 3</fullName>
        <ecNumber evidence="5">2.4.1.-</ecNumber>
    </recommendedName>
</protein>
<comment type="domain">
    <text evidence="5">Dimerizes via the C-terminus; dimerization is required for tetramer formation. Binds protein substrate via an exposed loop in the N-terminus.</text>
</comment>
<dbReference type="Pfam" id="PF26337">
    <property type="entry name" value="Gtf3_C"/>
    <property type="match status" value="1"/>
</dbReference>
<evidence type="ECO:0000313" key="9">
    <source>
        <dbReference type="Proteomes" id="UP000531840"/>
    </source>
</evidence>
<feature type="domain" description="Glucosyltransferase 3-like N-terminal" evidence="6">
    <location>
        <begin position="2"/>
        <end position="154"/>
    </location>
</feature>
<dbReference type="RefSeq" id="WP_179941804.1">
    <property type="nucleotide sequence ID" value="NZ_JACBYF010000023.1"/>
</dbReference>
<dbReference type="HAMAP" id="MF_00841">
    <property type="entry name" value="Gtf3"/>
    <property type="match status" value="1"/>
</dbReference>
<dbReference type="InterPro" id="IPR043676">
    <property type="entry name" value="Gtf3"/>
</dbReference>
<dbReference type="EMBL" id="JACBYF010000023">
    <property type="protein sequence ID" value="NYS48021.1"/>
    <property type="molecule type" value="Genomic_DNA"/>
</dbReference>
<name>A0ABX2T052_9BACL</name>
<dbReference type="Proteomes" id="UP000531840">
    <property type="component" value="Unassembled WGS sequence"/>
</dbReference>
<feature type="binding site" evidence="5">
    <location>
        <begin position="247"/>
        <end position="252"/>
    </location>
    <ligand>
        <name>UDP</name>
        <dbReference type="ChEBI" id="CHEBI:58223"/>
    </ligand>
</feature>
<evidence type="ECO:0000256" key="1">
    <source>
        <dbReference type="ARBA" id="ARBA00004922"/>
    </source>
</evidence>
<gene>
    <name evidence="5" type="primary">gtf3</name>
    <name evidence="8" type="ORF">HZY85_07530</name>
</gene>
<evidence type="ECO:0000313" key="8">
    <source>
        <dbReference type="EMBL" id="NYS48021.1"/>
    </source>
</evidence>
<dbReference type="PIRSF" id="PIRSF007023">
    <property type="entry name" value="UDP-Galf_transf"/>
    <property type="match status" value="1"/>
</dbReference>
<dbReference type="Gene3D" id="3.40.50.2000">
    <property type="entry name" value="Glycogen Phosphorylase B"/>
    <property type="match status" value="2"/>
</dbReference>
<keyword evidence="4 5" id="KW-0547">Nucleotide-binding</keyword>
<dbReference type="Pfam" id="PF26334">
    <property type="entry name" value="Gtf3_N"/>
    <property type="match status" value="1"/>
</dbReference>
<keyword evidence="3 5" id="KW-0808">Transferase</keyword>
<keyword evidence="2 5" id="KW-0328">Glycosyltransferase</keyword>
<evidence type="ECO:0000256" key="4">
    <source>
        <dbReference type="ARBA" id="ARBA00022741"/>
    </source>
</evidence>
<comment type="function">
    <text evidence="5">Required for polymorphic O-glycosylation of the serine-rich repeat protein in this bacteria. Catalyzes the second step in glycosylation by transferring a sugar from a UDP-activated sugar to the terminal GlcNAc moiety of the 3-O-(N-acetyl-alpha-D-glucosaminyl)-L-seryl-[protein] resulting from the first glycosylation step.</text>
</comment>
<proteinExistence type="inferred from homology"/>
<dbReference type="GO" id="GO:0016740">
    <property type="term" value="F:transferase activity"/>
    <property type="evidence" value="ECO:0007669"/>
    <property type="project" value="UniProtKB-KW"/>
</dbReference>
<evidence type="ECO:0000259" key="7">
    <source>
        <dbReference type="Pfam" id="PF26337"/>
    </source>
</evidence>
<dbReference type="InterPro" id="IPR058592">
    <property type="entry name" value="Gtf3_C"/>
</dbReference>